<sequence length="245" mass="25713">MRETENDPNRLAVCAVITSVILDETEEPTMTTHSETRRLLPVHGLGGAAAALIAVAAIARAATVTNAGWTRYGAMQRVEGGVGLGGYADSIRAIKASIIGMGLAAIVLLVAGVVFLLWLYRARVNAEMLAVRPQRLGRGWTVGAWFVPIGNIVLPPLVVADVWRASSGRSSGLVGAWWTAVLGAWALDVYGTVSGVYTKVAAVAFTIEAAVTLIAAGLLMAIIREISRAQSVGFQNSATGADLRF</sequence>
<keyword evidence="1" id="KW-1133">Transmembrane helix</keyword>
<reference evidence="4" key="1">
    <citation type="journal article" date="2019" name="Int. J. Syst. Evol. Microbiol.">
        <title>The Global Catalogue of Microorganisms (GCM) 10K type strain sequencing project: providing services to taxonomists for standard genome sequencing and annotation.</title>
        <authorList>
            <consortium name="The Broad Institute Genomics Platform"/>
            <consortium name="The Broad Institute Genome Sequencing Center for Infectious Disease"/>
            <person name="Wu L."/>
            <person name="Ma J."/>
        </authorList>
    </citation>
    <scope>NUCLEOTIDE SEQUENCE [LARGE SCALE GENOMIC DNA]</scope>
    <source>
        <strain evidence="4">JCM 12165</strain>
    </source>
</reference>
<feature type="transmembrane region" description="Helical" evidence="1">
    <location>
        <begin position="172"/>
        <end position="190"/>
    </location>
</feature>
<gene>
    <name evidence="3" type="ORF">ACFSCY_36490</name>
</gene>
<dbReference type="EMBL" id="JBHUCP010000047">
    <property type="protein sequence ID" value="MFD1534927.1"/>
    <property type="molecule type" value="Genomic_DNA"/>
</dbReference>
<evidence type="ECO:0000259" key="2">
    <source>
        <dbReference type="Pfam" id="PF14219"/>
    </source>
</evidence>
<keyword evidence="4" id="KW-1185">Reference proteome</keyword>
<comment type="caution">
    <text evidence="3">The sequence shown here is derived from an EMBL/GenBank/DDBJ whole genome shotgun (WGS) entry which is preliminary data.</text>
</comment>
<keyword evidence="1" id="KW-0812">Transmembrane</keyword>
<feature type="domain" description="DUF4328" evidence="2">
    <location>
        <begin position="97"/>
        <end position="223"/>
    </location>
</feature>
<feature type="transmembrane region" description="Helical" evidence="1">
    <location>
        <begin position="202"/>
        <end position="223"/>
    </location>
</feature>
<feature type="transmembrane region" description="Helical" evidence="1">
    <location>
        <begin position="40"/>
        <end position="62"/>
    </location>
</feature>
<evidence type="ECO:0000313" key="4">
    <source>
        <dbReference type="Proteomes" id="UP001597145"/>
    </source>
</evidence>
<dbReference type="Proteomes" id="UP001597145">
    <property type="component" value="Unassembled WGS sequence"/>
</dbReference>
<keyword evidence="1" id="KW-0472">Membrane</keyword>
<proteinExistence type="predicted"/>
<protein>
    <submittedName>
        <fullName evidence="3">DUF4328 domain-containing protein</fullName>
    </submittedName>
</protein>
<organism evidence="3 4">
    <name type="scientific">Pseudonocardia aurantiaca</name>
    <dbReference type="NCBI Taxonomy" id="75290"/>
    <lineage>
        <taxon>Bacteria</taxon>
        <taxon>Bacillati</taxon>
        <taxon>Actinomycetota</taxon>
        <taxon>Actinomycetes</taxon>
        <taxon>Pseudonocardiales</taxon>
        <taxon>Pseudonocardiaceae</taxon>
        <taxon>Pseudonocardia</taxon>
    </lineage>
</organism>
<name>A0ABW4FX27_9PSEU</name>
<dbReference type="RefSeq" id="WP_343982683.1">
    <property type="nucleotide sequence ID" value="NZ_BAAAJG010000015.1"/>
</dbReference>
<evidence type="ECO:0000256" key="1">
    <source>
        <dbReference type="SAM" id="Phobius"/>
    </source>
</evidence>
<dbReference type="Pfam" id="PF14219">
    <property type="entry name" value="DUF4328"/>
    <property type="match status" value="1"/>
</dbReference>
<dbReference type="InterPro" id="IPR025565">
    <property type="entry name" value="DUF4328"/>
</dbReference>
<evidence type="ECO:0000313" key="3">
    <source>
        <dbReference type="EMBL" id="MFD1534927.1"/>
    </source>
</evidence>
<accession>A0ABW4FX27</accession>
<feature type="transmembrane region" description="Helical" evidence="1">
    <location>
        <begin position="140"/>
        <end position="160"/>
    </location>
</feature>
<feature type="transmembrane region" description="Helical" evidence="1">
    <location>
        <begin position="98"/>
        <end position="120"/>
    </location>
</feature>